<keyword evidence="6 12" id="KW-0274">FAD</keyword>
<dbReference type="GO" id="GO:0019805">
    <property type="term" value="P:quinolinate biosynthetic process"/>
    <property type="evidence" value="ECO:0007669"/>
    <property type="project" value="UniProtKB-UniRule"/>
</dbReference>
<dbReference type="Gene3D" id="3.50.50.60">
    <property type="entry name" value="FAD/NAD(P)-binding domain"/>
    <property type="match status" value="1"/>
</dbReference>
<comment type="catalytic activity">
    <reaction evidence="11 12">
        <text>L-kynurenine + NADPH + O2 + H(+) = 3-hydroxy-L-kynurenine + NADP(+) + H2O</text>
        <dbReference type="Rhea" id="RHEA:20545"/>
        <dbReference type="ChEBI" id="CHEBI:15377"/>
        <dbReference type="ChEBI" id="CHEBI:15378"/>
        <dbReference type="ChEBI" id="CHEBI:15379"/>
        <dbReference type="ChEBI" id="CHEBI:57783"/>
        <dbReference type="ChEBI" id="CHEBI:57959"/>
        <dbReference type="ChEBI" id="CHEBI:58125"/>
        <dbReference type="ChEBI" id="CHEBI:58349"/>
        <dbReference type="EC" id="1.14.13.9"/>
    </reaction>
</comment>
<name>A0A5N4ATB5_PHOPY</name>
<reference evidence="15 16" key="1">
    <citation type="journal article" date="2018" name="Elife">
        <title>Firefly genomes illuminate parallel origins of bioluminescence in beetles.</title>
        <authorList>
            <person name="Fallon T.R."/>
            <person name="Lower S.E."/>
            <person name="Chang C.H."/>
            <person name="Bessho-Uehara M."/>
            <person name="Martin G.J."/>
            <person name="Bewick A.J."/>
            <person name="Behringer M."/>
            <person name="Debat H.J."/>
            <person name="Wong I."/>
            <person name="Day J.C."/>
            <person name="Suvorov A."/>
            <person name="Silva C.J."/>
            <person name="Stanger-Hall K.F."/>
            <person name="Hall D.W."/>
            <person name="Schmitz R.J."/>
            <person name="Nelson D.R."/>
            <person name="Lewis S.M."/>
            <person name="Shigenobu S."/>
            <person name="Bybee S.M."/>
            <person name="Larracuente A.M."/>
            <person name="Oba Y."/>
            <person name="Weng J.K."/>
        </authorList>
    </citation>
    <scope>NUCLEOTIDE SEQUENCE [LARGE SCALE GENOMIC DNA]</scope>
    <source>
        <strain evidence="15">1611_PpyrPB1</strain>
        <tissue evidence="15">Whole body</tissue>
    </source>
</reference>
<evidence type="ECO:0000256" key="12">
    <source>
        <dbReference type="HAMAP-Rule" id="MF_03018"/>
    </source>
</evidence>
<evidence type="ECO:0000313" key="16">
    <source>
        <dbReference type="Proteomes" id="UP000327044"/>
    </source>
</evidence>
<dbReference type="GO" id="GO:0070189">
    <property type="term" value="P:kynurenine metabolic process"/>
    <property type="evidence" value="ECO:0007669"/>
    <property type="project" value="TreeGrafter"/>
</dbReference>
<comment type="function">
    <text evidence="12">Catalyzes the hydroxylation of L-kynurenine (L-Kyn) to form 3-hydroxy-L-kynurenine (L-3OHKyn). Required for synthesis of quinolinic acid.</text>
</comment>
<dbReference type="InterPro" id="IPR027545">
    <property type="entry name" value="Kynurenine_monooxygenase"/>
</dbReference>
<evidence type="ECO:0000313" key="15">
    <source>
        <dbReference type="EMBL" id="KAB0800584.1"/>
    </source>
</evidence>
<evidence type="ECO:0000256" key="1">
    <source>
        <dbReference type="ARBA" id="ARBA00001974"/>
    </source>
</evidence>
<keyword evidence="13" id="KW-0812">Transmembrane</keyword>
<dbReference type="GO" id="GO:0043420">
    <property type="term" value="P:anthranilate metabolic process"/>
    <property type="evidence" value="ECO:0007669"/>
    <property type="project" value="UniProtKB-UniRule"/>
</dbReference>
<feature type="domain" description="FAD-binding" evidence="14">
    <location>
        <begin position="6"/>
        <end position="354"/>
    </location>
</feature>
<dbReference type="PANTHER" id="PTHR46028">
    <property type="entry name" value="KYNURENINE 3-MONOOXYGENASE"/>
    <property type="match status" value="1"/>
</dbReference>
<dbReference type="InterPro" id="IPR002938">
    <property type="entry name" value="FAD-bd"/>
</dbReference>
<dbReference type="Pfam" id="PF01494">
    <property type="entry name" value="FAD_binding_3"/>
    <property type="match status" value="1"/>
</dbReference>
<dbReference type="CDD" id="cd07987">
    <property type="entry name" value="LPLAT_MGAT-like"/>
    <property type="match status" value="1"/>
</dbReference>
<feature type="transmembrane region" description="Helical" evidence="13">
    <location>
        <begin position="417"/>
        <end position="437"/>
    </location>
</feature>
<comment type="pathway">
    <text evidence="12">Cofactor biosynthesis; NAD(+) biosynthesis; quinolinate from L-kynurenine: step 1/3.</text>
</comment>
<dbReference type="FunFam" id="3.50.50.60:FF:000185">
    <property type="entry name" value="Kynurenine 3-monooxygenase"/>
    <property type="match status" value="1"/>
</dbReference>
<evidence type="ECO:0000256" key="8">
    <source>
        <dbReference type="ARBA" id="ARBA00023002"/>
    </source>
</evidence>
<dbReference type="GO" id="GO:0071949">
    <property type="term" value="F:FAD binding"/>
    <property type="evidence" value="ECO:0007669"/>
    <property type="project" value="InterPro"/>
</dbReference>
<comment type="similarity">
    <text evidence="2">Belongs to the diacylglycerol acyltransferase family.</text>
</comment>
<keyword evidence="9 12" id="KW-0503">Monooxygenase</keyword>
<dbReference type="GO" id="GO:0004502">
    <property type="term" value="F:kynurenine 3-monooxygenase activity"/>
    <property type="evidence" value="ECO:0007669"/>
    <property type="project" value="UniProtKB-UniRule"/>
</dbReference>
<evidence type="ECO:0000256" key="10">
    <source>
        <dbReference type="ARBA" id="ARBA00023315"/>
    </source>
</evidence>
<dbReference type="EMBL" id="VVIM01000004">
    <property type="protein sequence ID" value="KAB0800584.1"/>
    <property type="molecule type" value="Genomic_DNA"/>
</dbReference>
<comment type="caution">
    <text evidence="15">The sequence shown here is derived from an EMBL/GenBank/DDBJ whole genome shotgun (WGS) entry which is preliminary data.</text>
</comment>
<dbReference type="Pfam" id="PF03982">
    <property type="entry name" value="DAGAT"/>
    <property type="match status" value="1"/>
</dbReference>
<dbReference type="AlphaFoldDB" id="A0A5N4ATB5"/>
<gene>
    <name evidence="15" type="ORF">PPYR_06324</name>
</gene>
<organism evidence="15 16">
    <name type="scientific">Photinus pyralis</name>
    <name type="common">Common eastern firefly</name>
    <name type="synonym">Lampyris pyralis</name>
    <dbReference type="NCBI Taxonomy" id="7054"/>
    <lineage>
        <taxon>Eukaryota</taxon>
        <taxon>Metazoa</taxon>
        <taxon>Ecdysozoa</taxon>
        <taxon>Arthropoda</taxon>
        <taxon>Hexapoda</taxon>
        <taxon>Insecta</taxon>
        <taxon>Pterygota</taxon>
        <taxon>Neoptera</taxon>
        <taxon>Endopterygota</taxon>
        <taxon>Coleoptera</taxon>
        <taxon>Polyphaga</taxon>
        <taxon>Elateriformia</taxon>
        <taxon>Elateroidea</taxon>
        <taxon>Lampyridae</taxon>
        <taxon>Lampyrinae</taxon>
        <taxon>Photinus</taxon>
    </lineage>
</organism>
<protein>
    <recommendedName>
        <fullName evidence="12">Kynurenine 3-monooxygenase</fullName>
        <ecNumber evidence="12">1.14.13.9</ecNumber>
    </recommendedName>
    <alternativeName>
        <fullName evidence="12">Kynurenine 3-hydroxylase</fullName>
    </alternativeName>
</protein>
<evidence type="ECO:0000256" key="6">
    <source>
        <dbReference type="ARBA" id="ARBA00022827"/>
    </source>
</evidence>
<comment type="cofactor">
    <cofactor evidence="1 12">
        <name>FAD</name>
        <dbReference type="ChEBI" id="CHEBI:57692"/>
    </cofactor>
</comment>
<dbReference type="EC" id="1.14.13.9" evidence="12"/>
<dbReference type="GO" id="GO:0005741">
    <property type="term" value="C:mitochondrial outer membrane"/>
    <property type="evidence" value="ECO:0007669"/>
    <property type="project" value="TreeGrafter"/>
</dbReference>
<keyword evidence="7 12" id="KW-0521">NADP</keyword>
<keyword evidence="5" id="KW-0808">Transferase</keyword>
<evidence type="ECO:0000256" key="5">
    <source>
        <dbReference type="ARBA" id="ARBA00022679"/>
    </source>
</evidence>
<evidence type="ECO:0000256" key="13">
    <source>
        <dbReference type="SAM" id="Phobius"/>
    </source>
</evidence>
<proteinExistence type="inferred from homology"/>
<evidence type="ECO:0000256" key="2">
    <source>
        <dbReference type="ARBA" id="ARBA00005420"/>
    </source>
</evidence>
<dbReference type="PRINTS" id="PR00420">
    <property type="entry name" value="RNGMNOXGNASE"/>
</dbReference>
<dbReference type="InParanoid" id="A0A5N4ATB5"/>
<feature type="transmembrane region" description="Helical" evidence="13">
    <location>
        <begin position="497"/>
        <end position="515"/>
    </location>
</feature>
<dbReference type="UniPathway" id="UPA00253">
    <property type="reaction ID" value="UER00328"/>
</dbReference>
<keyword evidence="12" id="KW-0496">Mitochondrion</keyword>
<keyword evidence="4 12" id="KW-0662">Pyridine nucleotide biosynthesis</keyword>
<dbReference type="HAMAP" id="MF_01971">
    <property type="entry name" value="Kynurenine_monooxygenase"/>
    <property type="match status" value="1"/>
</dbReference>
<dbReference type="Proteomes" id="UP000327044">
    <property type="component" value="Unassembled WGS sequence"/>
</dbReference>
<keyword evidence="3 12" id="KW-0285">Flavoprotein</keyword>
<evidence type="ECO:0000256" key="4">
    <source>
        <dbReference type="ARBA" id="ARBA00022642"/>
    </source>
</evidence>
<keyword evidence="10" id="KW-0012">Acyltransferase</keyword>
<evidence type="ECO:0000256" key="11">
    <source>
        <dbReference type="ARBA" id="ARBA00047818"/>
    </source>
</evidence>
<accession>A0A5N4ATB5</accession>
<dbReference type="InterPro" id="IPR036188">
    <property type="entry name" value="FAD/NAD-bd_sf"/>
</dbReference>
<feature type="transmembrane region" description="Helical" evidence="13">
    <location>
        <begin position="472"/>
        <end position="491"/>
    </location>
</feature>
<evidence type="ECO:0000259" key="14">
    <source>
        <dbReference type="Pfam" id="PF01494"/>
    </source>
</evidence>
<evidence type="ECO:0000256" key="9">
    <source>
        <dbReference type="ARBA" id="ARBA00023033"/>
    </source>
</evidence>
<dbReference type="GO" id="GO:0008374">
    <property type="term" value="F:O-acyltransferase activity"/>
    <property type="evidence" value="ECO:0007669"/>
    <property type="project" value="InterPro"/>
</dbReference>
<dbReference type="GO" id="GO:0034354">
    <property type="term" value="P:'de novo' NAD+ biosynthetic process from L-tryptophan"/>
    <property type="evidence" value="ECO:0007669"/>
    <property type="project" value="UniProtKB-UniRule"/>
</dbReference>
<dbReference type="PANTHER" id="PTHR46028:SF2">
    <property type="entry name" value="KYNURENINE 3-MONOOXYGENASE"/>
    <property type="match status" value="1"/>
</dbReference>
<dbReference type="InterPro" id="IPR007130">
    <property type="entry name" value="DAGAT"/>
</dbReference>
<evidence type="ECO:0000256" key="7">
    <source>
        <dbReference type="ARBA" id="ARBA00022857"/>
    </source>
</evidence>
<keyword evidence="8 12" id="KW-0560">Oxidoreductase</keyword>
<evidence type="ECO:0000256" key="3">
    <source>
        <dbReference type="ARBA" id="ARBA00022630"/>
    </source>
</evidence>
<keyword evidence="12 13" id="KW-0472">Membrane</keyword>
<comment type="similarity">
    <text evidence="12">Belongs to the aromatic-ring hydroxylase family. KMO subfamily.</text>
</comment>
<dbReference type="GO" id="GO:0006569">
    <property type="term" value="P:L-tryptophan catabolic process"/>
    <property type="evidence" value="ECO:0007669"/>
    <property type="project" value="UniProtKB-UniRule"/>
</dbReference>
<sequence>MTTDRKIVIVGGGLVGPVCALYMSKRGYNVTLYECRSDPRECGYTRGRSINLAVSNRARKALRELGLEEDILKVSVPMRGRYLHQPNGKHVPIFYDPKNKECIYSVSRNYLNRRLLDAMGEYNNLQIKFDHKLVDAKIESGQLKFLQTKTNVTIDVRADLIIGADGAYSTMRRYMMQKPMFDYNQTYINHGYVELTITPEYGHLLAPNYLHIWPRSDFMMIALPNSDHSWTVTLFMPFKQFEQLDHRDQLMSFFNKLFPDIVPLIGEEQLVEHFFKIKPSALMYVKCSKFHTDAKSLLLGDAAHAMLPFYGQGMNAGFEDCAIFNSVLEYCNDNISMALEAYTERRRNDAHAICELALYNYVEMRDLVIRPSFRIRKFVDNILFNLFPEYWIPLYNSITFTEMGYKNCISNRSWQDKFILCAFVIISTVVALVAAIYRQPTTSCIHKNSTMEFMGIKFAPLKIPLERRLQTLGAGGWFITLVSGVAISLLLTVYLLVYSSLWLSVVLYLIWMWFIDRETCDRGGRRLNWVRNLSWWKYMKDFFPLTVKTVPGVKLDPKRNYLFCSFPHGMLATGAFSAFATNATEFNDQHPHHTPHLITLKSHFIMPFFRELIYSLGMCSASAKSIKWILNNPDGGNIAVIIVGGTAEAYHSRPGQYRLVLKNRNGFVKIALKTGSPLVPVFSFGETELFDQVSNPEGSLLRKIQDWTKKVVGLPALIPIGRGFLQYSFGLVPNRKPLTVLIGEPIEVQRVDDPTPEQVWDLHKTFVDSLTNLFEEHKHMYLKDAENLQLIIS</sequence>
<keyword evidence="13" id="KW-1133">Transmembrane helix</keyword>
<dbReference type="SUPFAM" id="SSF51905">
    <property type="entry name" value="FAD/NAD(P)-binding domain"/>
    <property type="match status" value="1"/>
</dbReference>
<comment type="subcellular location">
    <subcellularLocation>
        <location evidence="12">Mitochondrion</location>
    </subcellularLocation>
    <subcellularLocation>
        <location evidence="12">Membrane</location>
        <topology evidence="12">Multi-pass membrane protein</topology>
    </subcellularLocation>
</comment>
<keyword evidence="16" id="KW-1185">Reference proteome</keyword>